<dbReference type="Proteomes" id="UP000463224">
    <property type="component" value="Unassembled WGS sequence"/>
</dbReference>
<accession>A0A844QQF2</accession>
<protein>
    <recommendedName>
        <fullName evidence="3">HNH endonuclease</fullName>
    </recommendedName>
</protein>
<evidence type="ECO:0000313" key="2">
    <source>
        <dbReference type="Proteomes" id="UP000463224"/>
    </source>
</evidence>
<reference evidence="1 2" key="1">
    <citation type="submission" date="2019-12" db="EMBL/GenBank/DDBJ databases">
        <title>Nitratireductor arenosus sp. nov., Isolated from sea sand, Jeju island, South Korea.</title>
        <authorList>
            <person name="Kim W."/>
        </authorList>
    </citation>
    <scope>NUCLEOTIDE SEQUENCE [LARGE SCALE GENOMIC DNA]</scope>
    <source>
        <strain evidence="1 2">CAU 1489</strain>
    </source>
</reference>
<name>A0A844QQF2_9HYPH</name>
<dbReference type="AlphaFoldDB" id="A0A844QQF2"/>
<evidence type="ECO:0000313" key="1">
    <source>
        <dbReference type="EMBL" id="MVB00042.1"/>
    </source>
</evidence>
<comment type="caution">
    <text evidence="1">The sequence shown here is derived from an EMBL/GenBank/DDBJ whole genome shotgun (WGS) entry which is preliminary data.</text>
</comment>
<organism evidence="1 2">
    <name type="scientific">Nitratireductor arenosus</name>
    <dbReference type="NCBI Taxonomy" id="2682096"/>
    <lineage>
        <taxon>Bacteria</taxon>
        <taxon>Pseudomonadati</taxon>
        <taxon>Pseudomonadota</taxon>
        <taxon>Alphaproteobacteria</taxon>
        <taxon>Hyphomicrobiales</taxon>
        <taxon>Phyllobacteriaceae</taxon>
        <taxon>Nitratireductor</taxon>
    </lineage>
</organism>
<proteinExistence type="predicted"/>
<evidence type="ECO:0008006" key="3">
    <source>
        <dbReference type="Google" id="ProtNLM"/>
    </source>
</evidence>
<dbReference type="EMBL" id="WPHG01000010">
    <property type="protein sequence ID" value="MVB00042.1"/>
    <property type="molecule type" value="Genomic_DNA"/>
</dbReference>
<gene>
    <name evidence="1" type="ORF">GN330_22585</name>
</gene>
<sequence>MRKRCYGTSDPGYANYGGRGITVCGEWQEFAAFKDWALNSGYRDDLSIERLDVDGDYEPHNCIWADAQAQSENRRLVAKAPSGRLWWHIARDNGITHAAYRTRLSAGWSHHQAATWPIGKKRRDGNLSRAVFLNINGEVLPMSHAAKKIGYSASAIPQRAKRKGISLQAALDELAKRPR</sequence>
<keyword evidence="2" id="KW-1185">Reference proteome</keyword>